<sequence>PSRIESLKDRLSALDQKGEEDDLSEAELLELHGVTSDIHSLSRMNTSICWQQSRSQWLKEGDVNTKFFHSVLASRRRGNAISSIQ</sequence>
<dbReference type="GO" id="GO:0004527">
    <property type="term" value="F:exonuclease activity"/>
    <property type="evidence" value="ECO:0007669"/>
    <property type="project" value="UniProtKB-KW"/>
</dbReference>
<accession>A0A392TAK0</accession>
<keyword evidence="1" id="KW-0540">Nuclease</keyword>
<proteinExistence type="predicted"/>
<dbReference type="AlphaFoldDB" id="A0A392TAK0"/>
<comment type="caution">
    <text evidence="1">The sequence shown here is derived from an EMBL/GenBank/DDBJ whole genome shotgun (WGS) entry which is preliminary data.</text>
</comment>
<keyword evidence="1" id="KW-0378">Hydrolase</keyword>
<keyword evidence="2" id="KW-1185">Reference proteome</keyword>
<reference evidence="1 2" key="1">
    <citation type="journal article" date="2018" name="Front. Plant Sci.">
        <title>Red Clover (Trifolium pratense) and Zigzag Clover (T. medium) - A Picture of Genomic Similarities and Differences.</title>
        <authorList>
            <person name="Dluhosova J."/>
            <person name="Istvanek J."/>
            <person name="Nedelnik J."/>
            <person name="Repkova J."/>
        </authorList>
    </citation>
    <scope>NUCLEOTIDE SEQUENCE [LARGE SCALE GENOMIC DNA]</scope>
    <source>
        <strain evidence="2">cv. 10/8</strain>
        <tissue evidence="1">Leaf</tissue>
    </source>
</reference>
<evidence type="ECO:0000313" key="1">
    <source>
        <dbReference type="EMBL" id="MCI57045.1"/>
    </source>
</evidence>
<name>A0A392TAK0_9FABA</name>
<dbReference type="Proteomes" id="UP000265520">
    <property type="component" value="Unassembled WGS sequence"/>
</dbReference>
<keyword evidence="1" id="KW-0269">Exonuclease</keyword>
<organism evidence="1 2">
    <name type="scientific">Trifolium medium</name>
    <dbReference type="NCBI Taxonomy" id="97028"/>
    <lineage>
        <taxon>Eukaryota</taxon>
        <taxon>Viridiplantae</taxon>
        <taxon>Streptophyta</taxon>
        <taxon>Embryophyta</taxon>
        <taxon>Tracheophyta</taxon>
        <taxon>Spermatophyta</taxon>
        <taxon>Magnoliopsida</taxon>
        <taxon>eudicotyledons</taxon>
        <taxon>Gunneridae</taxon>
        <taxon>Pentapetalae</taxon>
        <taxon>rosids</taxon>
        <taxon>fabids</taxon>
        <taxon>Fabales</taxon>
        <taxon>Fabaceae</taxon>
        <taxon>Papilionoideae</taxon>
        <taxon>50 kb inversion clade</taxon>
        <taxon>NPAAA clade</taxon>
        <taxon>Hologalegina</taxon>
        <taxon>IRL clade</taxon>
        <taxon>Trifolieae</taxon>
        <taxon>Trifolium</taxon>
    </lineage>
</organism>
<feature type="non-terminal residue" evidence="1">
    <location>
        <position position="1"/>
    </location>
</feature>
<dbReference type="EMBL" id="LXQA010522584">
    <property type="protein sequence ID" value="MCI57045.1"/>
    <property type="molecule type" value="Genomic_DNA"/>
</dbReference>
<dbReference type="GO" id="GO:0004519">
    <property type="term" value="F:endonuclease activity"/>
    <property type="evidence" value="ECO:0007669"/>
    <property type="project" value="UniProtKB-KW"/>
</dbReference>
<evidence type="ECO:0000313" key="2">
    <source>
        <dbReference type="Proteomes" id="UP000265520"/>
    </source>
</evidence>
<protein>
    <submittedName>
        <fullName evidence="1">Endonuclease/exonuclease/phosphatase family protein</fullName>
    </submittedName>
</protein>
<feature type="non-terminal residue" evidence="1">
    <location>
        <position position="85"/>
    </location>
</feature>
<keyword evidence="1" id="KW-0255">Endonuclease</keyword>